<proteinExistence type="inferred from homology"/>
<dbReference type="GO" id="GO:0003700">
    <property type="term" value="F:DNA-binding transcription factor activity"/>
    <property type="evidence" value="ECO:0007669"/>
    <property type="project" value="InterPro"/>
</dbReference>
<dbReference type="SUPFAM" id="SSF53383">
    <property type="entry name" value="PLP-dependent transferases"/>
    <property type="match status" value="1"/>
</dbReference>
<dbReference type="CDD" id="cd07377">
    <property type="entry name" value="WHTH_GntR"/>
    <property type="match status" value="1"/>
</dbReference>
<protein>
    <submittedName>
        <fullName evidence="7">Transcriptional regulator, GntR family</fullName>
    </submittedName>
</protein>
<evidence type="ECO:0000313" key="8">
    <source>
        <dbReference type="Proteomes" id="UP000199391"/>
    </source>
</evidence>
<dbReference type="GO" id="GO:0030170">
    <property type="term" value="F:pyridoxal phosphate binding"/>
    <property type="evidence" value="ECO:0007669"/>
    <property type="project" value="InterPro"/>
</dbReference>
<dbReference type="Gene3D" id="3.40.640.10">
    <property type="entry name" value="Type I PLP-dependent aspartate aminotransferase-like (Major domain)"/>
    <property type="match status" value="1"/>
</dbReference>
<dbReference type="Proteomes" id="UP000199391">
    <property type="component" value="Unassembled WGS sequence"/>
</dbReference>
<dbReference type="PROSITE" id="PS50949">
    <property type="entry name" value="HTH_GNTR"/>
    <property type="match status" value="1"/>
</dbReference>
<keyword evidence="2" id="KW-0663">Pyridoxal phosphate</keyword>
<dbReference type="SMART" id="SM00345">
    <property type="entry name" value="HTH_GNTR"/>
    <property type="match status" value="1"/>
</dbReference>
<dbReference type="InterPro" id="IPR036390">
    <property type="entry name" value="WH_DNA-bd_sf"/>
</dbReference>
<dbReference type="CDD" id="cd00609">
    <property type="entry name" value="AAT_like"/>
    <property type="match status" value="1"/>
</dbReference>
<dbReference type="InterPro" id="IPR000524">
    <property type="entry name" value="Tscrpt_reg_HTH_GntR"/>
</dbReference>
<dbReference type="InterPro" id="IPR015424">
    <property type="entry name" value="PyrdxlP-dep_Trfase"/>
</dbReference>
<dbReference type="SUPFAM" id="SSF46785">
    <property type="entry name" value="Winged helix' DNA-binding domain"/>
    <property type="match status" value="1"/>
</dbReference>
<evidence type="ECO:0000256" key="2">
    <source>
        <dbReference type="ARBA" id="ARBA00022898"/>
    </source>
</evidence>
<evidence type="ECO:0000256" key="3">
    <source>
        <dbReference type="ARBA" id="ARBA00023015"/>
    </source>
</evidence>
<dbReference type="Gene3D" id="3.90.1150.10">
    <property type="entry name" value="Aspartate Aminotransferase, domain 1"/>
    <property type="match status" value="1"/>
</dbReference>
<dbReference type="PANTHER" id="PTHR46577">
    <property type="entry name" value="HTH-TYPE TRANSCRIPTIONAL REGULATORY PROTEIN GABR"/>
    <property type="match status" value="1"/>
</dbReference>
<dbReference type="GO" id="GO:0003677">
    <property type="term" value="F:DNA binding"/>
    <property type="evidence" value="ECO:0007669"/>
    <property type="project" value="UniProtKB-KW"/>
</dbReference>
<evidence type="ECO:0000256" key="5">
    <source>
        <dbReference type="ARBA" id="ARBA00023163"/>
    </source>
</evidence>
<evidence type="ECO:0000259" key="6">
    <source>
        <dbReference type="PROSITE" id="PS50949"/>
    </source>
</evidence>
<dbReference type="AlphaFoldDB" id="A0A1I7F4C0"/>
<dbReference type="EMBL" id="FPBO01000001">
    <property type="protein sequence ID" value="SFU30984.1"/>
    <property type="molecule type" value="Genomic_DNA"/>
</dbReference>
<organism evidence="7 8">
    <name type="scientific">Pseudoduganella namucuonensis</name>
    <dbReference type="NCBI Taxonomy" id="1035707"/>
    <lineage>
        <taxon>Bacteria</taxon>
        <taxon>Pseudomonadati</taxon>
        <taxon>Pseudomonadota</taxon>
        <taxon>Betaproteobacteria</taxon>
        <taxon>Burkholderiales</taxon>
        <taxon>Oxalobacteraceae</taxon>
        <taxon>Telluria group</taxon>
        <taxon>Pseudoduganella</taxon>
    </lineage>
</organism>
<accession>A0A1I7F4C0</accession>
<dbReference type="InterPro" id="IPR015422">
    <property type="entry name" value="PyrdxlP-dep_Trfase_small"/>
</dbReference>
<keyword evidence="5" id="KW-0804">Transcription</keyword>
<comment type="similarity">
    <text evidence="1">In the C-terminal section; belongs to the class-I pyridoxal-phosphate-dependent aminotransferase family.</text>
</comment>
<sequence>MAQIHNQQNLPTVLVTKTIQFYAEYQAMDELGVPTEQDCGKGEAAGWPLLSIERARKGGLVDQIVAAITGMVARRELCVGTKMPSVRQFAKCNGVSTFTVVESYDRLVTLGLLSSRRGSGYFVARQDVPATLLPLPQHAIPSVIDALTPDLYSGASDALPVGAGWLPPDWYGEDTILDAVRHAMRIPANRLRGYGHPLGFPSLRQHMASVLSDELYPVEAEQILLTHGATHAFDLILRTLTKPGDTVLVEDPGYSNLLSLIRHHGCVPVGIPRGENGLDMEALAEQARTAQPKLMFVNTVLQNPLGTSLTHAQAHRLLALAEQFDFWLVEDDIYRELTPRGEASLAAMDGLRRVIRVGSFSKTLSPVLRVGSISASNSLLPELLRVKMLAGLTTSEINERAVFHAITARPYRRMVDKLASQLEAGRARTMDNLAAAGLAPVATPRGGMFVSAGWNCPPTPEHNGKAIADLALKSGILLSPNEFFMLRPSPTIWFRFNAAYSDGPQLRQFLQSVRPC</sequence>
<keyword evidence="8" id="KW-1185">Reference proteome</keyword>
<name>A0A1I7F4C0_9BURK</name>
<evidence type="ECO:0000256" key="4">
    <source>
        <dbReference type="ARBA" id="ARBA00023125"/>
    </source>
</evidence>
<dbReference type="InterPro" id="IPR051446">
    <property type="entry name" value="HTH_trans_reg/aminotransferase"/>
</dbReference>
<gene>
    <name evidence="7" type="ORF">SAMN05216552_1001366</name>
</gene>
<feature type="domain" description="HTH gntR-type" evidence="6">
    <location>
        <begin position="58"/>
        <end position="126"/>
    </location>
</feature>
<dbReference type="InterPro" id="IPR036388">
    <property type="entry name" value="WH-like_DNA-bd_sf"/>
</dbReference>
<dbReference type="STRING" id="1035707.SAMN05216552_1001366"/>
<dbReference type="InterPro" id="IPR004839">
    <property type="entry name" value="Aminotransferase_I/II_large"/>
</dbReference>
<dbReference type="InterPro" id="IPR015421">
    <property type="entry name" value="PyrdxlP-dep_Trfase_major"/>
</dbReference>
<keyword evidence="4" id="KW-0238">DNA-binding</keyword>
<keyword evidence="3" id="KW-0805">Transcription regulation</keyword>
<evidence type="ECO:0000256" key="1">
    <source>
        <dbReference type="ARBA" id="ARBA00005384"/>
    </source>
</evidence>
<dbReference type="PANTHER" id="PTHR46577:SF2">
    <property type="entry name" value="TRANSCRIPTIONAL REGULATORY PROTEIN"/>
    <property type="match status" value="1"/>
</dbReference>
<evidence type="ECO:0000313" key="7">
    <source>
        <dbReference type="EMBL" id="SFU30984.1"/>
    </source>
</evidence>
<dbReference type="Pfam" id="PF00155">
    <property type="entry name" value="Aminotran_1_2"/>
    <property type="match status" value="1"/>
</dbReference>
<dbReference type="Pfam" id="PF00392">
    <property type="entry name" value="GntR"/>
    <property type="match status" value="1"/>
</dbReference>
<dbReference type="Gene3D" id="1.10.10.10">
    <property type="entry name" value="Winged helix-like DNA-binding domain superfamily/Winged helix DNA-binding domain"/>
    <property type="match status" value="1"/>
</dbReference>
<reference evidence="8" key="1">
    <citation type="submission" date="2016-10" db="EMBL/GenBank/DDBJ databases">
        <authorList>
            <person name="Varghese N."/>
            <person name="Submissions S."/>
        </authorList>
    </citation>
    <scope>NUCLEOTIDE SEQUENCE [LARGE SCALE GENOMIC DNA]</scope>
    <source>
        <strain evidence="8">CGMCC 1.11014</strain>
    </source>
</reference>